<keyword evidence="3" id="KW-1185">Reference proteome</keyword>
<evidence type="ECO:0000313" key="3">
    <source>
        <dbReference type="Proteomes" id="UP000006793"/>
    </source>
</evidence>
<dbReference type="Pfam" id="PF13174">
    <property type="entry name" value="TPR_6"/>
    <property type="match status" value="1"/>
</dbReference>
<dbReference type="HOGENOM" id="CLU_440694_0_0_0"/>
<reference evidence="2 3" key="2">
    <citation type="journal article" date="2012" name="Stand. Genomic Sci.">
        <title>Complete genome sequence of the thermophilic sulfate-reducing ocean bacterium Thermodesulfatator indicus type strain (CIR29812(T)).</title>
        <authorList>
            <person name="Anderson I."/>
            <person name="Saunders E."/>
            <person name="Lapidus A."/>
            <person name="Nolan M."/>
            <person name="Lucas S."/>
            <person name="Tice H."/>
            <person name="Del Rio T.G."/>
            <person name="Cheng J.F."/>
            <person name="Han C."/>
            <person name="Tapia R."/>
            <person name="Goodwin L.A."/>
            <person name="Pitluck S."/>
            <person name="Liolios K."/>
            <person name="Mavromatis K."/>
            <person name="Pagani I."/>
            <person name="Ivanova N."/>
            <person name="Mikhailova N."/>
            <person name="Pati A."/>
            <person name="Chen A."/>
            <person name="Palaniappan K."/>
            <person name="Land M."/>
            <person name="Hauser L."/>
            <person name="Jeffries C.D."/>
            <person name="Chang Y.J."/>
            <person name="Brambilla E.M."/>
            <person name="Rohde M."/>
            <person name="Spring S."/>
            <person name="Goker M."/>
            <person name="Detter J.C."/>
            <person name="Woyke T."/>
            <person name="Bristow J."/>
            <person name="Eisen J.A."/>
            <person name="Markowitz V."/>
            <person name="Hugenholtz P."/>
            <person name="Kyrpides N.C."/>
            <person name="Klenk H.P."/>
        </authorList>
    </citation>
    <scope>NUCLEOTIDE SEQUENCE [LARGE SCALE GENOMIC DNA]</scope>
    <source>
        <strain evidence="3">DSM 15286 / JCM 11887 / CIR29812</strain>
    </source>
</reference>
<dbReference type="EMBL" id="CP002683">
    <property type="protein sequence ID" value="AEH45662.1"/>
    <property type="molecule type" value="Genomic_DNA"/>
</dbReference>
<dbReference type="SMART" id="SM00028">
    <property type="entry name" value="TPR"/>
    <property type="match status" value="4"/>
</dbReference>
<dbReference type="PANTHER" id="PTHR37423:SF2">
    <property type="entry name" value="MEMBRANE-BOUND LYTIC MUREIN TRANSGLYCOSYLASE C"/>
    <property type="match status" value="1"/>
</dbReference>
<feature type="transmembrane region" description="Helical" evidence="1">
    <location>
        <begin position="43"/>
        <end position="64"/>
    </location>
</feature>
<dbReference type="Gene3D" id="1.25.40.10">
    <property type="entry name" value="Tetratricopeptide repeat domain"/>
    <property type="match status" value="3"/>
</dbReference>
<dbReference type="Pfam" id="PF13432">
    <property type="entry name" value="TPR_16"/>
    <property type="match status" value="2"/>
</dbReference>
<sequence>MGIFFTIQNVIARPCSGRGDLRPLCQCSRQGFLRYTRNDSLKILIYLVLPAILILGMFTSNTLAAKDAFLWYQQAKTLYEEGDSQGALALLEELEHRFPNERAVIAKGRVLAAEIYASQGNYQKVIDLLKPLLKETDLPPKAYLLLAKSSEALGLHSDALVYIRFLQAKFPDALEVCSANVIAARIFYKRKIPDKAKRLAEKVLASDLCPLKAKAEASSLLFKLNEPDKVISFLKNNPKVKALVPEIIKELALYHLKQGNLKQAEEEIYDYLNYSGREKEAPPLLWALGEVYFNQKKYREARRIFELILTSWPSAPQALFAKFRLYEMRYLFEEKIGRFDPQTRQILLNVIKALKKDYPKAPITEEAHALEIEILLELKKIDECLKSAWAFLKKYPQSPFLPKIFPVLCKASSLFEQKLLGEKDYEEVILFFEKHKPELEKAGCGLTFYWAAQAYLSLNLETQARLTLLKGVLLPLPDVWEKDFKLTLADLLIRNSEYDLSERFLKELREKYPEINKNPYFLYLCGLLNEGEGKLIKALNFLEKAYHETATPEMKEKIRKDLLKVLISVGRYQEALVLLKEAKKVDLELGKALVTKALNEEKYGLSQKALAFLLKKFPKDRELKWLEGLLLERQGEAEKALAIWQEMANGNDLYGRLASSLVKEEKLVEEARQEIY</sequence>
<dbReference type="Proteomes" id="UP000006793">
    <property type="component" value="Chromosome"/>
</dbReference>
<dbReference type="PaxDb" id="667014-Thein_1807"/>
<dbReference type="PANTHER" id="PTHR37423">
    <property type="entry name" value="SOLUBLE LYTIC MUREIN TRANSGLYCOSYLASE-RELATED"/>
    <property type="match status" value="1"/>
</dbReference>
<keyword evidence="1" id="KW-0472">Membrane</keyword>
<gene>
    <name evidence="2" type="ordered locus">Thein_1807</name>
</gene>
<dbReference type="AlphaFoldDB" id="F8ABX0"/>
<dbReference type="InterPro" id="IPR011990">
    <property type="entry name" value="TPR-like_helical_dom_sf"/>
</dbReference>
<evidence type="ECO:0000256" key="1">
    <source>
        <dbReference type="SAM" id="Phobius"/>
    </source>
</evidence>
<keyword evidence="1" id="KW-0812">Transmembrane</keyword>
<dbReference type="SUPFAM" id="SSF48452">
    <property type="entry name" value="TPR-like"/>
    <property type="match status" value="3"/>
</dbReference>
<dbReference type="KEGG" id="tid:Thein_1807"/>
<reference evidence="3" key="1">
    <citation type="submission" date="2011-04" db="EMBL/GenBank/DDBJ databases">
        <title>The complete genome of Thermodesulfatator indicus DSM 15286.</title>
        <authorList>
            <person name="Lucas S."/>
            <person name="Copeland A."/>
            <person name="Lapidus A."/>
            <person name="Bruce D."/>
            <person name="Goodwin L."/>
            <person name="Pitluck S."/>
            <person name="Peters L."/>
            <person name="Kyrpides N."/>
            <person name="Mavromatis K."/>
            <person name="Pagani I."/>
            <person name="Ivanova N."/>
            <person name="Saunders L."/>
            <person name="Detter J.C."/>
            <person name="Tapia R."/>
            <person name="Han C."/>
            <person name="Land M."/>
            <person name="Hauser L."/>
            <person name="Markowitz V."/>
            <person name="Cheng J.-F."/>
            <person name="Hugenholtz P."/>
            <person name="Woyke T."/>
            <person name="Wu D."/>
            <person name="Spring S."/>
            <person name="Schroeder M."/>
            <person name="Brambilla E."/>
            <person name="Klenk H.-P."/>
            <person name="Eisen J.A."/>
        </authorList>
    </citation>
    <scope>NUCLEOTIDE SEQUENCE [LARGE SCALE GENOMIC DNA]</scope>
    <source>
        <strain evidence="3">DSM 15286 / JCM 11887 / CIR29812</strain>
    </source>
</reference>
<dbReference type="eggNOG" id="COG1729">
    <property type="taxonomic scope" value="Bacteria"/>
</dbReference>
<protein>
    <submittedName>
        <fullName evidence="2">Uncharacterized protein</fullName>
    </submittedName>
</protein>
<dbReference type="InParanoid" id="F8ABX0"/>
<proteinExistence type="predicted"/>
<evidence type="ECO:0000313" key="2">
    <source>
        <dbReference type="EMBL" id="AEH45662.1"/>
    </source>
</evidence>
<dbReference type="InterPro" id="IPR019734">
    <property type="entry name" value="TPR_rpt"/>
</dbReference>
<accession>F8ABX0</accession>
<dbReference type="eggNOG" id="COG0457">
    <property type="taxonomic scope" value="Bacteria"/>
</dbReference>
<dbReference type="STRING" id="667014.Thein_1807"/>
<name>F8ABX0_THEID</name>
<keyword evidence="1" id="KW-1133">Transmembrane helix</keyword>
<organism evidence="2 3">
    <name type="scientific">Thermodesulfatator indicus (strain DSM 15286 / JCM 11887 / CIR29812)</name>
    <dbReference type="NCBI Taxonomy" id="667014"/>
    <lineage>
        <taxon>Bacteria</taxon>
        <taxon>Pseudomonadati</taxon>
        <taxon>Thermodesulfobacteriota</taxon>
        <taxon>Thermodesulfobacteria</taxon>
        <taxon>Thermodesulfobacteriales</taxon>
        <taxon>Thermodesulfatatoraceae</taxon>
        <taxon>Thermodesulfatator</taxon>
    </lineage>
</organism>